<dbReference type="Gene3D" id="2.40.30.130">
    <property type="match status" value="1"/>
</dbReference>
<dbReference type="Gene3D" id="3.30.930.10">
    <property type="entry name" value="Bira Bifunctional Protein, Domain 2"/>
    <property type="match status" value="1"/>
</dbReference>
<dbReference type="NCBIfam" id="TIGR00344">
    <property type="entry name" value="alaS"/>
    <property type="match status" value="1"/>
</dbReference>
<dbReference type="InterPro" id="IPR023033">
    <property type="entry name" value="Ala_tRNA_ligase_euk/bac"/>
</dbReference>
<dbReference type="Pfam" id="PF02272">
    <property type="entry name" value="DHHA1"/>
    <property type="match status" value="1"/>
</dbReference>
<evidence type="ECO:0000256" key="11">
    <source>
        <dbReference type="ARBA" id="ARBA00023146"/>
    </source>
</evidence>
<feature type="binding site" evidence="14">
    <location>
        <position position="570"/>
    </location>
    <ligand>
        <name>Zn(2+)</name>
        <dbReference type="ChEBI" id="CHEBI:29105"/>
    </ligand>
</feature>
<keyword evidence="11 14" id="KW-0030">Aminoacyl-tRNA synthetase</keyword>
<keyword evidence="10 14" id="KW-0648">Protein biosynthesis</keyword>
<dbReference type="GO" id="GO:0006419">
    <property type="term" value="P:alanyl-tRNA aminoacylation"/>
    <property type="evidence" value="ECO:0007669"/>
    <property type="project" value="UniProtKB-UniRule"/>
</dbReference>
<evidence type="ECO:0000256" key="10">
    <source>
        <dbReference type="ARBA" id="ARBA00022917"/>
    </source>
</evidence>
<dbReference type="Gene3D" id="3.30.980.10">
    <property type="entry name" value="Threonyl-trna Synthetase, Chain A, domain 2"/>
    <property type="match status" value="1"/>
</dbReference>
<dbReference type="GO" id="GO:0140096">
    <property type="term" value="F:catalytic activity, acting on a protein"/>
    <property type="evidence" value="ECO:0007669"/>
    <property type="project" value="UniProtKB-ARBA"/>
</dbReference>
<keyword evidence="4 14" id="KW-0436">Ligase</keyword>
<evidence type="ECO:0000256" key="9">
    <source>
        <dbReference type="ARBA" id="ARBA00022884"/>
    </source>
</evidence>
<dbReference type="GO" id="GO:0000049">
    <property type="term" value="F:tRNA binding"/>
    <property type="evidence" value="ECO:0007669"/>
    <property type="project" value="UniProtKB-KW"/>
</dbReference>
<evidence type="ECO:0000256" key="2">
    <source>
        <dbReference type="ARBA" id="ARBA00008226"/>
    </source>
</evidence>
<comment type="cofactor">
    <cofactor evidence="14">
        <name>Zn(2+)</name>
        <dbReference type="ChEBI" id="CHEBI:29105"/>
    </cofactor>
    <text evidence="14">Binds 1 zinc ion per subunit.</text>
</comment>
<dbReference type="SUPFAM" id="SSF50447">
    <property type="entry name" value="Translation proteins"/>
    <property type="match status" value="1"/>
</dbReference>
<organism evidence="18 20">
    <name type="scientific">Clostridium tepidum</name>
    <dbReference type="NCBI Taxonomy" id="1962263"/>
    <lineage>
        <taxon>Bacteria</taxon>
        <taxon>Bacillati</taxon>
        <taxon>Bacillota</taxon>
        <taxon>Clostridia</taxon>
        <taxon>Eubacteriales</taxon>
        <taxon>Clostridiaceae</taxon>
        <taxon>Clostridium</taxon>
    </lineage>
</organism>
<dbReference type="GO" id="GO:0005829">
    <property type="term" value="C:cytosol"/>
    <property type="evidence" value="ECO:0007669"/>
    <property type="project" value="TreeGrafter"/>
</dbReference>
<dbReference type="PANTHER" id="PTHR11777:SF9">
    <property type="entry name" value="ALANINE--TRNA LIGASE, CYTOPLASMIC"/>
    <property type="match status" value="1"/>
</dbReference>
<dbReference type="SUPFAM" id="SSF55186">
    <property type="entry name" value="ThrRS/AlaRS common domain"/>
    <property type="match status" value="1"/>
</dbReference>
<dbReference type="FunFam" id="3.30.980.10:FF:000004">
    <property type="entry name" value="Alanine--tRNA ligase, cytoplasmic"/>
    <property type="match status" value="1"/>
</dbReference>
<dbReference type="Gene3D" id="3.10.310.40">
    <property type="match status" value="1"/>
</dbReference>
<feature type="binding site" evidence="14">
    <location>
        <position position="672"/>
    </location>
    <ligand>
        <name>Zn(2+)</name>
        <dbReference type="ChEBI" id="CHEBI:29105"/>
    </ligand>
</feature>
<evidence type="ECO:0000256" key="7">
    <source>
        <dbReference type="ARBA" id="ARBA00022833"/>
    </source>
</evidence>
<dbReference type="PRINTS" id="PR00980">
    <property type="entry name" value="TRNASYNTHALA"/>
</dbReference>
<sequence length="879" mass="99466">MKKMGLNQIREEYLKFFESKAHLRLPSFSLVPKNDKSLLLINAGMAPLKPYFTGLQVPPSKRITTCQKCVRTGDIENVGKTSRHGTFFEMMGNFSFGDYFKEEIIPWAWEFTTEVLKLPKDKLYVTIYEDDDEAFDIWVNKTDIDSNRIFRLGKEDNFWEHGVGPCGPCSEIHFDRGAGEVKTSEEFVKASDEDKIVEFWNLVFTQFDKDDEGNYNKLANPNIDTGMGLERMATIMQNVDSIFEVDTIKVILDEVCRLSGAKYKEDRLKDISIRIITDHIRSITFMISDGILPSNEGRGYVLRRLLRRASRHGKTLGINHTFLNNLADIVIENSCKNYPELVEKKEYIKKVIKLEEERFDETIDAGMEILNNYIEEVKSNNQKVLSGDKAFKLYDTYGFPVELTEEILEEEGINIDRQGFDKEMKEQRERARSAREETNYMGAEDTILNKIDLSINTQFQGYDKLEVESKVALIIENEEFKNYIEEGNEGVIVTYNTPFYAEMGGQVGDTGIIYNDNFKASVIDCKNNISGKILHFVKVLEGKISLEDQVILKVNEERRNNIRKNHTATHILHSALTKIVGEHVQQSGSYVDDERLRFDFSHFEAVSEDRLKKVEEMVNREIMKVNNVVTNIMNIEEAKKEGAIALFDNKYKNDVRVVSVGDFSKELCGGTHVRNSGEIGMFKIISEAGVAAGIRRIEAITGLKAMEYVNYKNGILKEAAQILKCNEKEIINKLNHQVLEMKEKEKEIEALKLKLASGAEDEILNKVKEIKGVKVAAAVVKDIDANALRELGDKIRNKMQSGVVVLGSDYKGKVLFVAMATKDTVNKGIHCGKIIKEIATIAGGGGGGRPDMAQAGGKDPNKLEEAIKTVETVVESLVK</sequence>
<evidence type="ECO:0000256" key="5">
    <source>
        <dbReference type="ARBA" id="ARBA00022723"/>
    </source>
</evidence>
<dbReference type="Gene3D" id="6.10.250.550">
    <property type="match status" value="1"/>
</dbReference>
<dbReference type="Proteomes" id="UP000190256">
    <property type="component" value="Unassembled WGS sequence"/>
</dbReference>
<comment type="caution">
    <text evidence="18">The sequence shown here is derived from an EMBL/GenBank/DDBJ whole genome shotgun (WGS) entry which is preliminary data.</text>
</comment>
<keyword evidence="14" id="KW-0963">Cytoplasm</keyword>
<comment type="similarity">
    <text evidence="2 14">Belongs to the class-II aminoacyl-tRNA synthetase family.</text>
</comment>
<comment type="subcellular location">
    <subcellularLocation>
        <location evidence="1 14">Cytoplasm</location>
    </subcellularLocation>
</comment>
<keyword evidence="9 14" id="KW-0694">RNA-binding</keyword>
<keyword evidence="19" id="KW-1185">Reference proteome</keyword>
<dbReference type="PROSITE" id="PS50860">
    <property type="entry name" value="AA_TRNA_LIGASE_II_ALA"/>
    <property type="match status" value="1"/>
</dbReference>
<dbReference type="InterPro" id="IPR009000">
    <property type="entry name" value="Transl_B-barrel_sf"/>
</dbReference>
<dbReference type="CDD" id="cd00673">
    <property type="entry name" value="AlaRS_core"/>
    <property type="match status" value="1"/>
</dbReference>
<dbReference type="InterPro" id="IPR003156">
    <property type="entry name" value="DHHA1_dom"/>
</dbReference>
<dbReference type="Gene3D" id="3.30.54.20">
    <property type="match status" value="1"/>
</dbReference>
<feature type="binding site" evidence="14">
    <location>
        <position position="566"/>
    </location>
    <ligand>
        <name>Zn(2+)</name>
        <dbReference type="ChEBI" id="CHEBI:29105"/>
    </ligand>
</feature>
<dbReference type="InterPro" id="IPR012947">
    <property type="entry name" value="tRNA_SAD"/>
</dbReference>
<comment type="catalytic activity">
    <reaction evidence="13 14">
        <text>tRNA(Ala) + L-alanine + ATP = L-alanyl-tRNA(Ala) + AMP + diphosphate</text>
        <dbReference type="Rhea" id="RHEA:12540"/>
        <dbReference type="Rhea" id="RHEA-COMP:9657"/>
        <dbReference type="Rhea" id="RHEA-COMP:9923"/>
        <dbReference type="ChEBI" id="CHEBI:30616"/>
        <dbReference type="ChEBI" id="CHEBI:33019"/>
        <dbReference type="ChEBI" id="CHEBI:57972"/>
        <dbReference type="ChEBI" id="CHEBI:78442"/>
        <dbReference type="ChEBI" id="CHEBI:78497"/>
        <dbReference type="ChEBI" id="CHEBI:456215"/>
        <dbReference type="EC" id="6.1.1.7"/>
    </reaction>
</comment>
<evidence type="ECO:0000256" key="8">
    <source>
        <dbReference type="ARBA" id="ARBA00022840"/>
    </source>
</evidence>
<name>A0A1S9I804_9CLOT</name>
<dbReference type="InterPro" id="IPR018164">
    <property type="entry name" value="Ala-tRNA-synth_IIc_N"/>
</dbReference>
<dbReference type="PANTHER" id="PTHR11777">
    <property type="entry name" value="ALANYL-TRNA SYNTHETASE"/>
    <property type="match status" value="1"/>
</dbReference>
<dbReference type="InterPro" id="IPR045864">
    <property type="entry name" value="aa-tRNA-synth_II/BPL/LPL"/>
</dbReference>
<feature type="binding site" evidence="14">
    <location>
        <position position="668"/>
    </location>
    <ligand>
        <name>Zn(2+)</name>
        <dbReference type="ChEBI" id="CHEBI:29105"/>
    </ligand>
</feature>
<evidence type="ECO:0000256" key="3">
    <source>
        <dbReference type="ARBA" id="ARBA00022555"/>
    </source>
</evidence>
<keyword evidence="5 14" id="KW-0479">Metal-binding</keyword>
<feature type="domain" description="Alanyl-transfer RNA synthetases family profile" evidence="16">
    <location>
        <begin position="4"/>
        <end position="711"/>
    </location>
</feature>
<keyword evidence="15" id="KW-0175">Coiled coil</keyword>
<dbReference type="Proteomes" id="UP000190206">
    <property type="component" value="Unassembled WGS sequence"/>
</dbReference>
<dbReference type="FunFam" id="3.30.930.10:FF:000004">
    <property type="entry name" value="Alanine--tRNA ligase"/>
    <property type="match status" value="1"/>
</dbReference>
<evidence type="ECO:0000256" key="12">
    <source>
        <dbReference type="ARBA" id="ARBA00024779"/>
    </source>
</evidence>
<proteinExistence type="inferred from homology"/>
<dbReference type="GO" id="GO:0005524">
    <property type="term" value="F:ATP binding"/>
    <property type="evidence" value="ECO:0007669"/>
    <property type="project" value="UniProtKB-UniRule"/>
</dbReference>
<dbReference type="InterPro" id="IPR002318">
    <property type="entry name" value="Ala-tRNA-lgiase_IIc"/>
</dbReference>
<dbReference type="InterPro" id="IPR018162">
    <property type="entry name" value="Ala-tRNA-ligase_IIc_anticod-bd"/>
</dbReference>
<dbReference type="InterPro" id="IPR050058">
    <property type="entry name" value="Ala-tRNA_ligase"/>
</dbReference>
<dbReference type="FunFam" id="3.10.310.40:FF:000001">
    <property type="entry name" value="Alanine--tRNA ligase"/>
    <property type="match status" value="1"/>
</dbReference>
<reference evidence="18 20" key="2">
    <citation type="submission" date="2016-12" db="EMBL/GenBank/DDBJ databases">
        <title>Clostridium tepidum sp. nov., a close relative of Clostridium sporogenes and Clostridium botulinum Group I.</title>
        <authorList>
            <person name="Dobritsa A.P."/>
            <person name="Kutumbaka K.K."/>
            <person name="Werner K."/>
            <person name="Wiedmann M."/>
            <person name="Asmus A."/>
            <person name="Samadpour M."/>
        </authorList>
    </citation>
    <scope>NUCLEOTIDE SEQUENCE [LARGE SCALE GENOMIC DNA]</scope>
    <source>
        <strain evidence="18 20">IEH 97212</strain>
    </source>
</reference>
<dbReference type="SUPFAM" id="SSF55681">
    <property type="entry name" value="Class II aaRS and biotin synthetases"/>
    <property type="match status" value="1"/>
</dbReference>
<comment type="function">
    <text evidence="12 14">Catalyzes the attachment of alanine to tRNA(Ala) in a two-step reaction: alanine is first activated by ATP to form Ala-AMP and then transferred to the acceptor end of tRNA(Ala). Also edits incorrectly charged Ser-tRNA(Ala) and Gly-tRNA(Ala) via its editing domain.</text>
</comment>
<evidence type="ECO:0000256" key="6">
    <source>
        <dbReference type="ARBA" id="ARBA00022741"/>
    </source>
</evidence>
<evidence type="ECO:0000256" key="1">
    <source>
        <dbReference type="ARBA" id="ARBA00004496"/>
    </source>
</evidence>
<dbReference type="EC" id="6.1.1.7" evidence="14"/>
<evidence type="ECO:0000313" key="18">
    <source>
        <dbReference type="EMBL" id="OOO66461.1"/>
    </source>
</evidence>
<dbReference type="AlphaFoldDB" id="A0A1S9I804"/>
<evidence type="ECO:0000256" key="15">
    <source>
        <dbReference type="SAM" id="Coils"/>
    </source>
</evidence>
<dbReference type="SMART" id="SM00863">
    <property type="entry name" value="tRNA_SAD"/>
    <property type="match status" value="1"/>
</dbReference>
<dbReference type="EMBL" id="MRAD01000001">
    <property type="protein sequence ID" value="OOO63510.1"/>
    <property type="molecule type" value="Genomic_DNA"/>
</dbReference>
<dbReference type="SUPFAM" id="SSF101353">
    <property type="entry name" value="Putative anticodon-binding domain of alanyl-tRNA synthetase (AlaRS)"/>
    <property type="match status" value="1"/>
</dbReference>
<reference evidence="17 19" key="1">
    <citation type="submission" date="2016-12" db="EMBL/GenBank/DDBJ databases">
        <title>Clostridium tepidum sp. nov., a close relative of Clostridium sporogenes and Clostridium botulinum Group I.</title>
        <authorList>
            <person name="Dobritsa A.P."/>
            <person name="Kutumbaka K."/>
            <person name="Werner K."/>
            <person name="Samadpour M."/>
        </authorList>
    </citation>
    <scope>NUCLEOTIDE SEQUENCE [LARGE SCALE GENOMIC DNA]</scope>
    <source>
        <strain evidence="17 19">PE</strain>
    </source>
</reference>
<evidence type="ECO:0000313" key="20">
    <source>
        <dbReference type="Proteomes" id="UP000190256"/>
    </source>
</evidence>
<comment type="domain">
    <text evidence="14">Consists of three domains; the N-terminal catalytic domain, the editing domain and the C-terminal C-Ala domain. The editing domain removes incorrectly charged amino acids, while the C-Ala domain, along with tRNA(Ala), serves as a bridge to cooperatively bring together the editing and aminoacylation centers thus stimulating deacylation of misacylated tRNAs.</text>
</comment>
<dbReference type="FunFam" id="3.30.54.20:FF:000001">
    <property type="entry name" value="Alanine--tRNA ligase"/>
    <property type="match status" value="1"/>
</dbReference>
<evidence type="ECO:0000256" key="14">
    <source>
        <dbReference type="HAMAP-Rule" id="MF_00036"/>
    </source>
</evidence>
<keyword evidence="6 14" id="KW-0547">Nucleotide-binding</keyword>
<dbReference type="GO" id="GO:0016740">
    <property type="term" value="F:transferase activity"/>
    <property type="evidence" value="ECO:0007669"/>
    <property type="project" value="UniProtKB-ARBA"/>
</dbReference>
<accession>A0A1S9I804</accession>
<dbReference type="EMBL" id="MRAE01000014">
    <property type="protein sequence ID" value="OOO66461.1"/>
    <property type="molecule type" value="Genomic_DNA"/>
</dbReference>
<dbReference type="GO" id="GO:0002161">
    <property type="term" value="F:aminoacyl-tRNA deacylase activity"/>
    <property type="evidence" value="ECO:0007669"/>
    <property type="project" value="TreeGrafter"/>
</dbReference>
<dbReference type="GO" id="GO:0008270">
    <property type="term" value="F:zinc ion binding"/>
    <property type="evidence" value="ECO:0007669"/>
    <property type="project" value="UniProtKB-UniRule"/>
</dbReference>
<dbReference type="HAMAP" id="MF_00036_B">
    <property type="entry name" value="Ala_tRNA_synth_B"/>
    <property type="match status" value="1"/>
</dbReference>
<evidence type="ECO:0000256" key="4">
    <source>
        <dbReference type="ARBA" id="ARBA00022598"/>
    </source>
</evidence>
<keyword evidence="8 14" id="KW-0067">ATP-binding</keyword>
<dbReference type="InterPro" id="IPR018163">
    <property type="entry name" value="Thr/Ala-tRNA-synth_IIc_edit"/>
</dbReference>
<dbReference type="OrthoDB" id="9803884at2"/>
<evidence type="ECO:0000313" key="19">
    <source>
        <dbReference type="Proteomes" id="UP000190206"/>
    </source>
</evidence>
<feature type="coiled-coil region" evidence="15">
    <location>
        <begin position="731"/>
        <end position="761"/>
    </location>
</feature>
<keyword evidence="7 14" id="KW-0862">Zinc</keyword>
<dbReference type="Pfam" id="PF07973">
    <property type="entry name" value="tRNA_SAD"/>
    <property type="match status" value="1"/>
</dbReference>
<dbReference type="FunFam" id="2.40.30.130:FF:000001">
    <property type="entry name" value="Alanine--tRNA ligase"/>
    <property type="match status" value="1"/>
</dbReference>
<protein>
    <recommendedName>
        <fullName evidence="14">Alanine--tRNA ligase</fullName>
        <ecNumber evidence="14">6.1.1.7</ecNumber>
    </recommendedName>
    <alternativeName>
        <fullName evidence="14">Alanyl-tRNA synthetase</fullName>
        <shortName evidence="14">AlaRS</shortName>
    </alternativeName>
</protein>
<evidence type="ECO:0000313" key="17">
    <source>
        <dbReference type="EMBL" id="OOO63510.1"/>
    </source>
</evidence>
<evidence type="ECO:0000256" key="13">
    <source>
        <dbReference type="ARBA" id="ARBA00048300"/>
    </source>
</evidence>
<dbReference type="RefSeq" id="WP_078022499.1">
    <property type="nucleotide sequence ID" value="NZ_JADPGM010000003.1"/>
</dbReference>
<gene>
    <name evidence="14" type="primary">alaS</name>
    <name evidence="17" type="ORF">BS637_00345</name>
    <name evidence="18" type="ORF">BS638_07100</name>
</gene>
<dbReference type="InterPro" id="IPR018165">
    <property type="entry name" value="Ala-tRNA-synth_IIc_core"/>
</dbReference>
<evidence type="ECO:0000259" key="16">
    <source>
        <dbReference type="PROSITE" id="PS50860"/>
    </source>
</evidence>
<dbReference type="Pfam" id="PF01411">
    <property type="entry name" value="tRNA-synt_2c"/>
    <property type="match status" value="1"/>
</dbReference>
<keyword evidence="3 14" id="KW-0820">tRNA-binding</keyword>
<dbReference type="STRING" id="1962263.BS637_00345"/>
<dbReference type="GO" id="GO:0004813">
    <property type="term" value="F:alanine-tRNA ligase activity"/>
    <property type="evidence" value="ECO:0007669"/>
    <property type="project" value="UniProtKB-UniRule"/>
</dbReference>